<sequence>MRLVLENVKKEYKDTLLFQNIQLRVPSGEMVALQGRSGVGKSTLLNLVAGLEKPTSGEIQVNGISLSGKSMNELSSIRGKEIGYIAQNSPMIPKLTALENAKVPLWLVKQKSDEEAAAMQRLFHFGDLLGVAHLFEKRIEKLSGGEAQRIGILRALVRNPGLIVADEPTSALDDESVEQVIACFHHIRSQGVTIIVATHSAQIATRCDKRYRITQSELVSVP</sequence>
<evidence type="ECO:0000256" key="1">
    <source>
        <dbReference type="ARBA" id="ARBA00022741"/>
    </source>
</evidence>
<feature type="domain" description="ABC transporter" evidence="3">
    <location>
        <begin position="3"/>
        <end position="221"/>
    </location>
</feature>
<evidence type="ECO:0000256" key="2">
    <source>
        <dbReference type="ARBA" id="ARBA00022840"/>
    </source>
</evidence>
<dbReference type="EMBL" id="JAELUP010000061">
    <property type="protein sequence ID" value="MBJ6361950.1"/>
    <property type="molecule type" value="Genomic_DNA"/>
</dbReference>
<dbReference type="Gene3D" id="3.40.50.300">
    <property type="entry name" value="P-loop containing nucleotide triphosphate hydrolases"/>
    <property type="match status" value="1"/>
</dbReference>
<protein>
    <submittedName>
        <fullName evidence="4">ATP-binding cassette domain-containing protein</fullName>
    </submittedName>
</protein>
<gene>
    <name evidence="4" type="ORF">JFN88_11810</name>
</gene>
<comment type="caution">
    <text evidence="4">The sequence shown here is derived from an EMBL/GenBank/DDBJ whole genome shotgun (WGS) entry which is preliminary data.</text>
</comment>
<evidence type="ECO:0000313" key="4">
    <source>
        <dbReference type="EMBL" id="MBJ6361950.1"/>
    </source>
</evidence>
<dbReference type="GO" id="GO:0005886">
    <property type="term" value="C:plasma membrane"/>
    <property type="evidence" value="ECO:0007669"/>
    <property type="project" value="TreeGrafter"/>
</dbReference>
<dbReference type="GO" id="GO:0022857">
    <property type="term" value="F:transmembrane transporter activity"/>
    <property type="evidence" value="ECO:0007669"/>
    <property type="project" value="TreeGrafter"/>
</dbReference>
<dbReference type="SUPFAM" id="SSF52540">
    <property type="entry name" value="P-loop containing nucleoside triphosphate hydrolases"/>
    <property type="match status" value="1"/>
</dbReference>
<dbReference type="InterPro" id="IPR027417">
    <property type="entry name" value="P-loop_NTPase"/>
</dbReference>
<keyword evidence="1" id="KW-0547">Nucleotide-binding</keyword>
<dbReference type="InterPro" id="IPR015854">
    <property type="entry name" value="ABC_transpr_LolD-like"/>
</dbReference>
<organism evidence="4 5">
    <name type="scientific">Paenibacillus roseus</name>
    <dbReference type="NCBI Taxonomy" id="2798579"/>
    <lineage>
        <taxon>Bacteria</taxon>
        <taxon>Bacillati</taxon>
        <taxon>Bacillota</taxon>
        <taxon>Bacilli</taxon>
        <taxon>Bacillales</taxon>
        <taxon>Paenibacillaceae</taxon>
        <taxon>Paenibacillus</taxon>
    </lineage>
</organism>
<keyword evidence="2 4" id="KW-0067">ATP-binding</keyword>
<name>A0A934J370_9BACL</name>
<keyword evidence="5" id="KW-1185">Reference proteome</keyword>
<dbReference type="Pfam" id="PF00005">
    <property type="entry name" value="ABC_tran"/>
    <property type="match status" value="1"/>
</dbReference>
<evidence type="ECO:0000313" key="5">
    <source>
        <dbReference type="Proteomes" id="UP000640274"/>
    </source>
</evidence>
<dbReference type="InterPro" id="IPR003593">
    <property type="entry name" value="AAA+_ATPase"/>
</dbReference>
<proteinExistence type="predicted"/>
<dbReference type="AlphaFoldDB" id="A0A934J370"/>
<dbReference type="PROSITE" id="PS00211">
    <property type="entry name" value="ABC_TRANSPORTER_1"/>
    <property type="match status" value="1"/>
</dbReference>
<dbReference type="GO" id="GO:0016887">
    <property type="term" value="F:ATP hydrolysis activity"/>
    <property type="evidence" value="ECO:0007669"/>
    <property type="project" value="InterPro"/>
</dbReference>
<dbReference type="GO" id="GO:0005524">
    <property type="term" value="F:ATP binding"/>
    <property type="evidence" value="ECO:0007669"/>
    <property type="project" value="UniProtKB-KW"/>
</dbReference>
<dbReference type="RefSeq" id="WP_199019494.1">
    <property type="nucleotide sequence ID" value="NZ_JAELUP010000061.1"/>
</dbReference>
<dbReference type="InterPro" id="IPR017871">
    <property type="entry name" value="ABC_transporter-like_CS"/>
</dbReference>
<dbReference type="SMART" id="SM00382">
    <property type="entry name" value="AAA"/>
    <property type="match status" value="1"/>
</dbReference>
<evidence type="ECO:0000259" key="3">
    <source>
        <dbReference type="PROSITE" id="PS50893"/>
    </source>
</evidence>
<accession>A0A934J370</accession>
<dbReference type="Proteomes" id="UP000640274">
    <property type="component" value="Unassembled WGS sequence"/>
</dbReference>
<dbReference type="PANTHER" id="PTHR24220">
    <property type="entry name" value="IMPORT ATP-BINDING PROTEIN"/>
    <property type="match status" value="1"/>
</dbReference>
<reference evidence="4" key="1">
    <citation type="submission" date="2020-12" db="EMBL/GenBank/DDBJ databases">
        <authorList>
            <person name="Huq M.A."/>
        </authorList>
    </citation>
    <scope>NUCLEOTIDE SEQUENCE</scope>
    <source>
        <strain evidence="4">MAHUQ-46</strain>
    </source>
</reference>
<dbReference type="PROSITE" id="PS50893">
    <property type="entry name" value="ABC_TRANSPORTER_2"/>
    <property type="match status" value="1"/>
</dbReference>
<dbReference type="InterPro" id="IPR003439">
    <property type="entry name" value="ABC_transporter-like_ATP-bd"/>
</dbReference>